<evidence type="ECO:0000313" key="2">
    <source>
        <dbReference type="Proteomes" id="UP000185781"/>
    </source>
</evidence>
<accession>A0A1N7QZN3</accession>
<sequence>MSVLNLKNTEGKLKTKDGEILNYRIYSDGGAKIERLNMKEDFISLFGANDYNKSKQYQNYKLEMRTAVYFNQAKNETYELGGIANMQQAYDLYKFVCSRNNWNPTMFTNDVIVKLK</sequence>
<proteinExistence type="predicted"/>
<gene>
    <name evidence="1" type="ORF">SAMN05421785_1272</name>
</gene>
<protein>
    <submittedName>
        <fullName evidence="1">Uncharacterized protein</fullName>
    </submittedName>
</protein>
<dbReference type="AlphaFoldDB" id="A0A1N7QZN3"/>
<evidence type="ECO:0000313" key="1">
    <source>
        <dbReference type="EMBL" id="SIT28289.1"/>
    </source>
</evidence>
<reference evidence="1 2" key="1">
    <citation type="submission" date="2017-01" db="EMBL/GenBank/DDBJ databases">
        <authorList>
            <person name="Mah S.A."/>
            <person name="Swanson W.J."/>
            <person name="Moy G.W."/>
            <person name="Vacquier V.D."/>
        </authorList>
    </citation>
    <scope>NUCLEOTIDE SEQUENCE [LARGE SCALE GENOMIC DNA]</scope>
    <source>
        <strain evidence="1 2">DSM 18014</strain>
    </source>
</reference>
<dbReference type="Proteomes" id="UP000185781">
    <property type="component" value="Unassembled WGS sequence"/>
</dbReference>
<dbReference type="RefSeq" id="WP_076396788.1">
    <property type="nucleotide sequence ID" value="NZ_FTOV01000027.1"/>
</dbReference>
<dbReference type="EMBL" id="FTOV01000027">
    <property type="protein sequence ID" value="SIT28289.1"/>
    <property type="molecule type" value="Genomic_DNA"/>
</dbReference>
<organism evidence="1 2">
    <name type="scientific">Chryseobacterium gambrini</name>
    <dbReference type="NCBI Taxonomy" id="373672"/>
    <lineage>
        <taxon>Bacteria</taxon>
        <taxon>Pseudomonadati</taxon>
        <taxon>Bacteroidota</taxon>
        <taxon>Flavobacteriia</taxon>
        <taxon>Flavobacteriales</taxon>
        <taxon>Weeksellaceae</taxon>
        <taxon>Chryseobacterium group</taxon>
        <taxon>Chryseobacterium</taxon>
    </lineage>
</organism>
<dbReference type="OrthoDB" id="1277799at2"/>
<name>A0A1N7QZN3_9FLAO</name>